<accession>A0A7H9AQN6</accession>
<dbReference type="InterPro" id="IPR011050">
    <property type="entry name" value="Pectin_lyase_fold/virulence"/>
</dbReference>
<gene>
    <name evidence="2" type="ORF">HYG79_10290</name>
</gene>
<dbReference type="InterPro" id="IPR019316">
    <property type="entry name" value="G8_domain"/>
</dbReference>
<evidence type="ECO:0000313" key="3">
    <source>
        <dbReference type="Proteomes" id="UP000509302"/>
    </source>
</evidence>
<dbReference type="RefSeq" id="WP_179242006.1">
    <property type="nucleotide sequence ID" value="NZ_CP058595.1"/>
</dbReference>
<evidence type="ECO:0000259" key="1">
    <source>
        <dbReference type="Pfam" id="PF10162"/>
    </source>
</evidence>
<reference evidence="2 3" key="1">
    <citation type="journal article" date="2006" name="Int. J. Syst. Evol. Microbiol.">
        <title>Costertonia aggregata gen. nov., sp. nov., a mesophilic marine bacterium of the family Flavobacteriaceae, isolated from a mature biofilm.</title>
        <authorList>
            <person name="Kwon K.K."/>
            <person name="Lee Y.K."/>
            <person name="Lee H.K."/>
        </authorList>
    </citation>
    <scope>NUCLEOTIDE SEQUENCE [LARGE SCALE GENOMIC DNA]</scope>
    <source>
        <strain evidence="2 3">KCCM 42265</strain>
    </source>
</reference>
<dbReference type="Proteomes" id="UP000509302">
    <property type="component" value="Chromosome"/>
</dbReference>
<feature type="domain" description="G8" evidence="1">
    <location>
        <begin position="28"/>
        <end position="120"/>
    </location>
</feature>
<dbReference type="AlphaFoldDB" id="A0A7H9AQN6"/>
<dbReference type="Pfam" id="PF10162">
    <property type="entry name" value="G8"/>
    <property type="match status" value="1"/>
</dbReference>
<name>A0A7H9AQN6_9FLAO</name>
<organism evidence="2 3">
    <name type="scientific">Costertonia aggregata</name>
    <dbReference type="NCBI Taxonomy" id="343403"/>
    <lineage>
        <taxon>Bacteria</taxon>
        <taxon>Pseudomonadati</taxon>
        <taxon>Bacteroidota</taxon>
        <taxon>Flavobacteriia</taxon>
        <taxon>Flavobacteriales</taxon>
        <taxon>Flavobacteriaceae</taxon>
        <taxon>Costertonia</taxon>
    </lineage>
</organism>
<proteinExistence type="predicted"/>
<protein>
    <recommendedName>
        <fullName evidence="1">G8 domain-containing protein</fullName>
    </recommendedName>
</protein>
<keyword evidence="3" id="KW-1185">Reference proteome</keyword>
<evidence type="ECO:0000313" key="2">
    <source>
        <dbReference type="EMBL" id="QLG45719.1"/>
    </source>
</evidence>
<dbReference type="EMBL" id="CP058595">
    <property type="protein sequence ID" value="QLG45719.1"/>
    <property type="molecule type" value="Genomic_DNA"/>
</dbReference>
<dbReference type="KEGG" id="cagg:HYG79_10290"/>
<dbReference type="SUPFAM" id="SSF51126">
    <property type="entry name" value="Pectin lyase-like"/>
    <property type="match status" value="1"/>
</dbReference>
<sequence length="761" mass="84927">MNNYFTYILFFVFLIIRFEATLGQQPRELKIVAGETYELTKSHKNFDKIIVKGLLKVVDKRNLQLVTGQMIIDGGTLEVGTPEEPFHHQFKLLFKNKGFEQHGLKVVNQGRVYLNGRARKNDSLQKTIQLTTFDSTQNAIVTFKDVNQIQISQTTFKGLGNKSNAAVAWEGASKESYIQHSAFVNSKNTDIELDNTSITLKQNLFITNHGSTIICSKSGLGTNNKILENTIYASGLDSIYAISIHHPFQHIQKNRLVLSGAVSGILFRPKNPKQKTSLQKSKSTPSFEENTLERVRHPLENQVTNETIGILFEDFGKSLIFKARNNSVSNFSVGAIVTGGNYVLEKCHFKNNTTGVFAGTGYLNECTFHMANKVKGTTAIIASNRFGNAAPKITDVNILNYDTGIQYDGVIGASNYIKATSFVNTVPVSFKNLSAESVILDADGSLSLKGNPNKDISKNSIDHAHHNISQAHHTMVKTDKTKRTLIYPKTALLVSEASQQFNSLDGVYCSDEGLSGVLAISTGFGLSDPVHEHDGNFIDLEVHHLTSGNSKKIQKQTNRQELLLSANSVYKVMYKNKGNPLYDISLEWDGPIGTWIMVQLPYPHEKPVAMRSFGSLIQPSKSINEVKNSPKTTYFVDRNKKMAFIKLFNSDFADELVLYSSRVKTEIEIEGQKIPIELVTHLGKNQLSISFKTPKNTFSQLDVLDYYGNIVNTLFKGTSIDNITKSTIDLNQYDIEKEMFRYSLTVDGKNHKGPIHTYNSN</sequence>